<proteinExistence type="predicted"/>
<feature type="transmembrane region" description="Helical" evidence="1">
    <location>
        <begin position="139"/>
        <end position="163"/>
    </location>
</feature>
<sequence>MRYFVMFIMYSFLGWACEVVYCSIPARKFINRGFLAGPICPVYGFGAMIVVYLLSPVADNPVAILVCGALLTSALEYVTSFLLEKLFHAKLWDYSHRPWNIHGRVCLLNSTLFGLLSLAVMEFLHPFVLRAVTSLNNRWLMIMGSALFIALAVDTVITVRAMLLMSRKIEQLHQTMEEMREKFTDHTWEQGLLLRERLDEWTSQRQAIGGDLAKKLEGYRERIHQTILTHHLGQRRLLKAFPQLKFVRHPEALGILKDVLLNHKK</sequence>
<dbReference type="Pfam" id="PF06541">
    <property type="entry name" value="ABC_trans_CmpB"/>
    <property type="match status" value="1"/>
</dbReference>
<dbReference type="Proteomes" id="UP000660861">
    <property type="component" value="Unassembled WGS sequence"/>
</dbReference>
<evidence type="ECO:0000256" key="1">
    <source>
        <dbReference type="SAM" id="Phobius"/>
    </source>
</evidence>
<feature type="transmembrane region" description="Helical" evidence="1">
    <location>
        <begin position="105"/>
        <end position="127"/>
    </location>
</feature>
<keyword evidence="3" id="KW-1185">Reference proteome</keyword>
<reference evidence="2" key="1">
    <citation type="submission" date="2020-08" db="EMBL/GenBank/DDBJ databases">
        <title>Genome public.</title>
        <authorList>
            <person name="Liu C."/>
            <person name="Sun Q."/>
        </authorList>
    </citation>
    <scope>NUCLEOTIDE SEQUENCE</scope>
    <source>
        <strain evidence="2">NSJ-54</strain>
    </source>
</reference>
<comment type="caution">
    <text evidence="2">The sequence shown here is derived from an EMBL/GenBank/DDBJ whole genome shotgun (WGS) entry which is preliminary data.</text>
</comment>
<gene>
    <name evidence="2" type="ORF">H8709_09785</name>
</gene>
<keyword evidence="1" id="KW-0472">Membrane</keyword>
<feature type="transmembrane region" description="Helical" evidence="1">
    <location>
        <begin position="6"/>
        <end position="26"/>
    </location>
</feature>
<dbReference type="EMBL" id="JACRTC010000007">
    <property type="protein sequence ID" value="MBC8571113.1"/>
    <property type="molecule type" value="Genomic_DNA"/>
</dbReference>
<keyword evidence="1" id="KW-0812">Transmembrane</keyword>
<feature type="transmembrane region" description="Helical" evidence="1">
    <location>
        <begin position="61"/>
        <end position="84"/>
    </location>
</feature>
<evidence type="ECO:0000313" key="2">
    <source>
        <dbReference type="EMBL" id="MBC8571113.1"/>
    </source>
</evidence>
<evidence type="ECO:0000313" key="3">
    <source>
        <dbReference type="Proteomes" id="UP000660861"/>
    </source>
</evidence>
<feature type="transmembrane region" description="Helical" evidence="1">
    <location>
        <begin position="33"/>
        <end position="55"/>
    </location>
</feature>
<protein>
    <submittedName>
        <fullName evidence="2">ABC transporter permease</fullName>
    </submittedName>
</protein>
<name>A0A926IC93_9FIRM</name>
<keyword evidence="1" id="KW-1133">Transmembrane helix</keyword>
<accession>A0A926IC93</accession>
<dbReference type="AlphaFoldDB" id="A0A926IC93"/>
<dbReference type="RefSeq" id="WP_262398203.1">
    <property type="nucleotide sequence ID" value="NZ_JACRTC010000007.1"/>
</dbReference>
<organism evidence="2 3">
    <name type="scientific">Zongyangia hominis</name>
    <dbReference type="NCBI Taxonomy" id="2763677"/>
    <lineage>
        <taxon>Bacteria</taxon>
        <taxon>Bacillati</taxon>
        <taxon>Bacillota</taxon>
        <taxon>Clostridia</taxon>
        <taxon>Eubacteriales</taxon>
        <taxon>Oscillospiraceae</taxon>
        <taxon>Zongyangia</taxon>
    </lineage>
</organism>
<dbReference type="InterPro" id="IPR010540">
    <property type="entry name" value="CmpB_TMEM229"/>
</dbReference>